<dbReference type="EMBL" id="NITZ01000005">
    <property type="protein sequence ID" value="PHM49438.1"/>
    <property type="molecule type" value="Genomic_DNA"/>
</dbReference>
<dbReference type="OrthoDB" id="6440144at2"/>
<organism evidence="1 2">
    <name type="scientific">Xenorhabdus miraniensis</name>
    <dbReference type="NCBI Taxonomy" id="351674"/>
    <lineage>
        <taxon>Bacteria</taxon>
        <taxon>Pseudomonadati</taxon>
        <taxon>Pseudomonadota</taxon>
        <taxon>Gammaproteobacteria</taxon>
        <taxon>Enterobacterales</taxon>
        <taxon>Morganellaceae</taxon>
        <taxon>Xenorhabdus</taxon>
    </lineage>
</organism>
<evidence type="ECO:0000313" key="2">
    <source>
        <dbReference type="Proteomes" id="UP000221980"/>
    </source>
</evidence>
<keyword evidence="2" id="KW-1185">Reference proteome</keyword>
<dbReference type="AlphaFoldDB" id="A0A2D0JT12"/>
<accession>A0A2D0JT12</accession>
<comment type="caution">
    <text evidence="1">The sequence shown here is derived from an EMBL/GenBank/DDBJ whole genome shotgun (WGS) entry which is preliminary data.</text>
</comment>
<evidence type="ECO:0000313" key="1">
    <source>
        <dbReference type="EMBL" id="PHM49438.1"/>
    </source>
</evidence>
<dbReference type="RefSeq" id="WP_099113651.1">
    <property type="nucleotide sequence ID" value="NZ_CAWNQI010000084.1"/>
</dbReference>
<protein>
    <submittedName>
        <fullName evidence="1">Uncharacterized protein</fullName>
    </submittedName>
</protein>
<proteinExistence type="predicted"/>
<sequence>MSKKNLSSPPEFPQANSGEIINIPDIIAMHTNYVMMKVNKYEGVAILDTIKEEIYLKNNTKDKVKSIPYHVAPDQIGNDFHVVLFDIDKINISGLCEAQHTVKSSVRNNLYSKTANITILEGSHIQDLKQ</sequence>
<gene>
    <name evidence="1" type="ORF">Xmir_01360</name>
</gene>
<name>A0A2D0JT12_9GAMM</name>
<dbReference type="Proteomes" id="UP000221980">
    <property type="component" value="Unassembled WGS sequence"/>
</dbReference>
<reference evidence="1 2" key="1">
    <citation type="journal article" date="2017" name="Nat. Microbiol.">
        <title>Natural product diversity associated with the nematode symbionts Photorhabdus and Xenorhabdus.</title>
        <authorList>
            <person name="Tobias N.J."/>
            <person name="Wolff H."/>
            <person name="Djahanschiri B."/>
            <person name="Grundmann F."/>
            <person name="Kronenwerth M."/>
            <person name="Shi Y.M."/>
            <person name="Simonyi S."/>
            <person name="Grun P."/>
            <person name="Shapiro-Ilan D."/>
            <person name="Pidot S.J."/>
            <person name="Stinear T.P."/>
            <person name="Ebersberger I."/>
            <person name="Bode H.B."/>
        </authorList>
    </citation>
    <scope>NUCLEOTIDE SEQUENCE [LARGE SCALE GENOMIC DNA]</scope>
    <source>
        <strain evidence="1 2">DSM 17902</strain>
    </source>
</reference>